<gene>
    <name evidence="2" type="ORF">ABIC75_001279</name>
</gene>
<reference evidence="2 3" key="1">
    <citation type="submission" date="2024-06" db="EMBL/GenBank/DDBJ databases">
        <title>Sorghum-associated microbial communities from plants grown in Nebraska, USA.</title>
        <authorList>
            <person name="Schachtman D."/>
        </authorList>
    </citation>
    <scope>NUCLEOTIDE SEQUENCE [LARGE SCALE GENOMIC DNA]</scope>
    <source>
        <strain evidence="2 3">1073</strain>
    </source>
</reference>
<accession>A0ABV2JRW1</accession>
<proteinExistence type="predicted"/>
<comment type="caution">
    <text evidence="2">The sequence shown here is derived from an EMBL/GenBank/DDBJ whole genome shotgun (WGS) entry which is preliminary data.</text>
</comment>
<dbReference type="EMBL" id="JBEPMU010000001">
    <property type="protein sequence ID" value="MET3651577.1"/>
    <property type="molecule type" value="Genomic_DNA"/>
</dbReference>
<feature type="region of interest" description="Disordered" evidence="1">
    <location>
        <begin position="1"/>
        <end position="22"/>
    </location>
</feature>
<evidence type="ECO:0000313" key="3">
    <source>
        <dbReference type="Proteomes" id="UP001549184"/>
    </source>
</evidence>
<protein>
    <submittedName>
        <fullName evidence="2">Uncharacterized protein</fullName>
    </submittedName>
</protein>
<organism evidence="2 3">
    <name type="scientific">Dyella japonica</name>
    <dbReference type="NCBI Taxonomy" id="231455"/>
    <lineage>
        <taxon>Bacteria</taxon>
        <taxon>Pseudomonadati</taxon>
        <taxon>Pseudomonadota</taxon>
        <taxon>Gammaproteobacteria</taxon>
        <taxon>Lysobacterales</taxon>
        <taxon>Rhodanobacteraceae</taxon>
        <taxon>Dyella</taxon>
    </lineage>
</organism>
<dbReference type="Proteomes" id="UP001549184">
    <property type="component" value="Unassembled WGS sequence"/>
</dbReference>
<dbReference type="RefSeq" id="WP_354012997.1">
    <property type="nucleotide sequence ID" value="NZ_JBEPMU010000001.1"/>
</dbReference>
<name>A0ABV2JRW1_9GAMM</name>
<sequence>MSTYRRPNDPDVSPNLTPSSQLTPDEMSAIAEAEYQHVDYDRQPLRVQGLDHYLQPYDMSERFHIW</sequence>
<evidence type="ECO:0000256" key="1">
    <source>
        <dbReference type="SAM" id="MobiDB-lite"/>
    </source>
</evidence>
<keyword evidence="3" id="KW-1185">Reference proteome</keyword>
<evidence type="ECO:0000313" key="2">
    <source>
        <dbReference type="EMBL" id="MET3651577.1"/>
    </source>
</evidence>